<organism evidence="1 2">
    <name type="scientific">Dactylonectria macrodidyma</name>
    <dbReference type="NCBI Taxonomy" id="307937"/>
    <lineage>
        <taxon>Eukaryota</taxon>
        <taxon>Fungi</taxon>
        <taxon>Dikarya</taxon>
        <taxon>Ascomycota</taxon>
        <taxon>Pezizomycotina</taxon>
        <taxon>Sordariomycetes</taxon>
        <taxon>Hypocreomycetidae</taxon>
        <taxon>Hypocreales</taxon>
        <taxon>Nectriaceae</taxon>
        <taxon>Dactylonectria</taxon>
    </lineage>
</organism>
<sequence length="1198" mass="136410">AIHSQETAGGEDFLQEQGRVYEDVFKTYFRSECQCKRPLVIPEQTHSLQERSQFLQCSLPPLSDVFGGGDGTFDPRASFHQWQNLLSNRPSEPLSFCKTQASLPDESITITRQWDIDSIWLGAKDLSAIQDPGGFYLSFMPPHKRNLSTDQVIQPHGLDLAHTRHIHIGSFTTASTRFSVLLFFPRTAAGKKTSASSNSLSLDRQRDLYDEIILPAAYETLPDHARQEIPSSYDLVYAKSRSYQEKPGSSRWCAEDESRAFHLSYHIPRESLAAFWASVVRRANACTVTTRRGEAFPYFENPRLLFQSHDLKNVFARPSLHESMTLLRDMVLISLDPAQLDMHSCWLDIGNRDWVQQPPRSEPDQGSQEPWTLLWKSRCHERLHEELAAIAPNAASLRPTQFQTCLLRDIGTYTAKAKPTRTANAGHPEARAPGIIRAKAYNCYKELFGVMYSDYQLFGSSFLPLLAFDQGMIQDLSSASQGRDRASVNQLNRNSIARAWEANKRHLRAISEARVPANYGIRKEVTFRLDAVLAMWGNGAFDPARSPHTARLSRVVPLRPGEGAEGGRPHHYPFWAVPTRVINTLVATQAARFVLPLDHIFREAASLPAAATKNHRGQPGPSTSSPIQQVLGFYTAQLLCRLLTYSLTSETEYSFDNWIWLSRWTVKAKPPMKGAGRAVRKERRGLGLRAPLDATGMLWIPSGHVNWQQGHLSIQVLLDLYIPRSPLQAKLAHQSSLQAFTTSQVTVEYLLKTWLGEARQRLDQGQRDQGIDLMQNALELAVEEVARAYHQHLLAKLASYWSRARDQVGRQRLGDLIPLQKAQEGCVAQPARIVTARTIWEIYCEAWAMYTQVVGQENGTAAEETLPPELPCWMSTRRHKPPKNSWCDFVFDQLFHRPTPPTWKNNHFLQLYETYKGIWETVQDYAKPFDYYFSPQIGRYIMVAFNSDKTKEVGTRHGEDTWHHSKPAFFQIQYWAPYFSPPEHQRPTLGSAFPRPQYHQGLCSTSVAQTLNSQSVEGLDLELQNEWVELVLLRDTAESSAEKKRVVTRCKRALWCMGRLLGPSWGNDSEVAYMIPWELERISERVYGDPDHLRLPVPHSHIPASKQRDVVSLPTIILPTWRNIRDLVAVMATITYLTDKVKKRRKILKQRAFNRGYEFDLPDFLITRCNATDTMPEADGVSALREFLTQTEPPQWDV</sequence>
<feature type="non-terminal residue" evidence="1">
    <location>
        <position position="1198"/>
    </location>
</feature>
<dbReference type="OrthoDB" id="5096121at2759"/>
<proteinExistence type="predicted"/>
<name>A0A9P9DAJ3_9HYPO</name>
<protein>
    <submittedName>
        <fullName evidence="1">Uncharacterized protein</fullName>
    </submittedName>
</protein>
<dbReference type="Proteomes" id="UP000738349">
    <property type="component" value="Unassembled WGS sequence"/>
</dbReference>
<evidence type="ECO:0000313" key="1">
    <source>
        <dbReference type="EMBL" id="KAH7115723.1"/>
    </source>
</evidence>
<dbReference type="EMBL" id="JAGMUV010000030">
    <property type="protein sequence ID" value="KAH7115723.1"/>
    <property type="molecule type" value="Genomic_DNA"/>
</dbReference>
<keyword evidence="2" id="KW-1185">Reference proteome</keyword>
<accession>A0A9P9DAJ3</accession>
<feature type="non-terminal residue" evidence="1">
    <location>
        <position position="1"/>
    </location>
</feature>
<reference evidence="1" key="1">
    <citation type="journal article" date="2021" name="Nat. Commun.">
        <title>Genetic determinants of endophytism in the Arabidopsis root mycobiome.</title>
        <authorList>
            <person name="Mesny F."/>
            <person name="Miyauchi S."/>
            <person name="Thiergart T."/>
            <person name="Pickel B."/>
            <person name="Atanasova L."/>
            <person name="Karlsson M."/>
            <person name="Huettel B."/>
            <person name="Barry K.W."/>
            <person name="Haridas S."/>
            <person name="Chen C."/>
            <person name="Bauer D."/>
            <person name="Andreopoulos W."/>
            <person name="Pangilinan J."/>
            <person name="LaButti K."/>
            <person name="Riley R."/>
            <person name="Lipzen A."/>
            <person name="Clum A."/>
            <person name="Drula E."/>
            <person name="Henrissat B."/>
            <person name="Kohler A."/>
            <person name="Grigoriev I.V."/>
            <person name="Martin F.M."/>
            <person name="Hacquard S."/>
        </authorList>
    </citation>
    <scope>NUCLEOTIDE SEQUENCE</scope>
    <source>
        <strain evidence="1">MPI-CAGE-AT-0147</strain>
    </source>
</reference>
<gene>
    <name evidence="1" type="ORF">EDB81DRAFT_611081</name>
</gene>
<dbReference type="AlphaFoldDB" id="A0A9P9DAJ3"/>
<comment type="caution">
    <text evidence="1">The sequence shown here is derived from an EMBL/GenBank/DDBJ whole genome shotgun (WGS) entry which is preliminary data.</text>
</comment>
<evidence type="ECO:0000313" key="2">
    <source>
        <dbReference type="Proteomes" id="UP000738349"/>
    </source>
</evidence>